<dbReference type="SUPFAM" id="SSF53955">
    <property type="entry name" value="Lysozyme-like"/>
    <property type="match status" value="1"/>
</dbReference>
<accession>A0A1B8Q4V9</accession>
<dbReference type="Gene3D" id="1.20.141.10">
    <property type="entry name" value="Chitosanase, subunit A, domain 1"/>
    <property type="match status" value="1"/>
</dbReference>
<comment type="caution">
    <text evidence="3">The sequence shown here is derived from an EMBL/GenBank/DDBJ whole genome shotgun (WGS) entry which is preliminary data.</text>
</comment>
<dbReference type="CDD" id="cd13926">
    <property type="entry name" value="N-acetylmuramidase_GH108"/>
    <property type="match status" value="1"/>
</dbReference>
<protein>
    <submittedName>
        <fullName evidence="3">Uncharacterized protein</fullName>
    </submittedName>
</protein>
<gene>
    <name evidence="3" type="ORF">A9309_04205</name>
</gene>
<dbReference type="InterPro" id="IPR023346">
    <property type="entry name" value="Lysozyme-like_dom_sf"/>
</dbReference>
<dbReference type="EMBL" id="LZMS01000040">
    <property type="protein sequence ID" value="OBX64715.1"/>
    <property type="molecule type" value="Genomic_DNA"/>
</dbReference>
<dbReference type="InterPro" id="IPR018537">
    <property type="entry name" value="Peptidoglycan-bd_3"/>
</dbReference>
<evidence type="ECO:0000313" key="3">
    <source>
        <dbReference type="EMBL" id="OBX64715.1"/>
    </source>
</evidence>
<dbReference type="Pfam" id="PF09374">
    <property type="entry name" value="PG_binding_3"/>
    <property type="match status" value="1"/>
</dbReference>
<name>A0A1B8Q4V9_MORLA</name>
<feature type="domain" description="TtsA-like Glycoside hydrolase family 108" evidence="1">
    <location>
        <begin position="9"/>
        <end position="92"/>
    </location>
</feature>
<dbReference type="Pfam" id="PF05838">
    <property type="entry name" value="Glyco_hydro_108"/>
    <property type="match status" value="1"/>
</dbReference>
<sequence length="182" mass="20422">MSNFKVALKRVLKHEGGYVNDPKDKGGETNYGVTIGTARQFGYTGSMRHIPMSVVEKIYKARFWDALNCDEYATKYGFAFAFQLFDAGVNHGVGNAKRILQRAVGVVDDGVVGKITKQAMNDKAHALTDLFNAERIHFYTKISSFNHFGRGWMRRMSDNLKFVAQDSQPNLTSQADQVTELT</sequence>
<proteinExistence type="predicted"/>
<dbReference type="AlphaFoldDB" id="A0A1B8Q4V9"/>
<reference evidence="3 4" key="1">
    <citation type="submission" date="2016-06" db="EMBL/GenBank/DDBJ databases">
        <title>Draft genome of Moraxella lacunata CCUG 57757A.</title>
        <authorList>
            <person name="Salva-Serra F."/>
            <person name="Engstrom-Jakobsson H."/>
            <person name="Thorell K."/>
            <person name="Gonzales-Siles L."/>
            <person name="Karlsson R."/>
            <person name="Boulund F."/>
            <person name="Engstrand L."/>
            <person name="Kristiansson E."/>
            <person name="Moore E."/>
        </authorList>
    </citation>
    <scope>NUCLEOTIDE SEQUENCE [LARGE SCALE GENOMIC DNA]</scope>
    <source>
        <strain evidence="3 4">CCUG 57757A</strain>
    </source>
</reference>
<dbReference type="RefSeq" id="WP_065255175.1">
    <property type="nucleotide sequence ID" value="NZ_JARDJM010000006.1"/>
</dbReference>
<dbReference type="Proteomes" id="UP000092607">
    <property type="component" value="Unassembled WGS sequence"/>
</dbReference>
<evidence type="ECO:0000313" key="4">
    <source>
        <dbReference type="Proteomes" id="UP000092607"/>
    </source>
</evidence>
<dbReference type="OrthoDB" id="9815229at2"/>
<organism evidence="3 4">
    <name type="scientific">Moraxella lacunata</name>
    <dbReference type="NCBI Taxonomy" id="477"/>
    <lineage>
        <taxon>Bacteria</taxon>
        <taxon>Pseudomonadati</taxon>
        <taxon>Pseudomonadota</taxon>
        <taxon>Gammaproteobacteria</taxon>
        <taxon>Moraxellales</taxon>
        <taxon>Moraxellaceae</taxon>
        <taxon>Moraxella</taxon>
    </lineage>
</organism>
<evidence type="ECO:0000259" key="2">
    <source>
        <dbReference type="Pfam" id="PF09374"/>
    </source>
</evidence>
<dbReference type="InterPro" id="IPR008565">
    <property type="entry name" value="TtsA-like_GH18_dom"/>
</dbReference>
<evidence type="ECO:0000259" key="1">
    <source>
        <dbReference type="Pfam" id="PF05838"/>
    </source>
</evidence>
<feature type="domain" description="Peptidoglycan binding" evidence="2">
    <location>
        <begin position="95"/>
        <end position="156"/>
    </location>
</feature>